<accession>A0ABQ8J2E5</accession>
<proteinExistence type="predicted"/>
<organism evidence="1 2">
    <name type="scientific">Dermatophagoides pteronyssinus</name>
    <name type="common">European house dust mite</name>
    <dbReference type="NCBI Taxonomy" id="6956"/>
    <lineage>
        <taxon>Eukaryota</taxon>
        <taxon>Metazoa</taxon>
        <taxon>Ecdysozoa</taxon>
        <taxon>Arthropoda</taxon>
        <taxon>Chelicerata</taxon>
        <taxon>Arachnida</taxon>
        <taxon>Acari</taxon>
        <taxon>Acariformes</taxon>
        <taxon>Sarcoptiformes</taxon>
        <taxon>Astigmata</taxon>
        <taxon>Psoroptidia</taxon>
        <taxon>Analgoidea</taxon>
        <taxon>Pyroglyphidae</taxon>
        <taxon>Dermatophagoidinae</taxon>
        <taxon>Dermatophagoides</taxon>
    </lineage>
</organism>
<evidence type="ECO:0000313" key="2">
    <source>
        <dbReference type="Proteomes" id="UP000887458"/>
    </source>
</evidence>
<name>A0ABQ8J2E5_DERPT</name>
<reference evidence="1 2" key="1">
    <citation type="journal article" date="2018" name="J. Allergy Clin. Immunol.">
        <title>High-quality assembly of Dermatophagoides pteronyssinus genome and transcriptome reveals a wide range of novel allergens.</title>
        <authorList>
            <person name="Liu X.Y."/>
            <person name="Yang K.Y."/>
            <person name="Wang M.Q."/>
            <person name="Kwok J.S."/>
            <person name="Zeng X."/>
            <person name="Yang Z."/>
            <person name="Xiao X.J."/>
            <person name="Lau C.P."/>
            <person name="Li Y."/>
            <person name="Huang Z.M."/>
            <person name="Ba J.G."/>
            <person name="Yim A.K."/>
            <person name="Ouyang C.Y."/>
            <person name="Ngai S.M."/>
            <person name="Chan T.F."/>
            <person name="Leung E.L."/>
            <person name="Liu L."/>
            <person name="Liu Z.G."/>
            <person name="Tsui S.K."/>
        </authorList>
    </citation>
    <scope>NUCLEOTIDE SEQUENCE [LARGE SCALE GENOMIC DNA]</scope>
    <source>
        <strain evidence="1">Derp</strain>
    </source>
</reference>
<protein>
    <submittedName>
        <fullName evidence="1">Uncharacterized protein</fullName>
    </submittedName>
</protein>
<evidence type="ECO:0000313" key="1">
    <source>
        <dbReference type="EMBL" id="KAH9416737.1"/>
    </source>
</evidence>
<gene>
    <name evidence="1" type="ORF">DERP_014788</name>
</gene>
<keyword evidence="2" id="KW-1185">Reference proteome</keyword>
<sequence length="113" mass="12697">MKITMNWSGEKIDNELIEGSSSISGIDSKFSAMSSIFFKLDRHSTDFSMIVESFGPIITKLCSDSESFCRFCGCEGPIITKLCSDSDCISSFGRESWNTFRTFSILDRHSTEF</sequence>
<dbReference type="EMBL" id="NJHN03000087">
    <property type="protein sequence ID" value="KAH9416737.1"/>
    <property type="molecule type" value="Genomic_DNA"/>
</dbReference>
<dbReference type="Proteomes" id="UP000887458">
    <property type="component" value="Unassembled WGS sequence"/>
</dbReference>
<comment type="caution">
    <text evidence="1">The sequence shown here is derived from an EMBL/GenBank/DDBJ whole genome shotgun (WGS) entry which is preliminary data.</text>
</comment>
<reference evidence="1 2" key="2">
    <citation type="journal article" date="2022" name="Mol. Biol. Evol.">
        <title>Comparative Genomics Reveals Insights into the Divergent Evolution of Astigmatic Mites and Household Pest Adaptations.</title>
        <authorList>
            <person name="Xiong Q."/>
            <person name="Wan A.T."/>
            <person name="Liu X."/>
            <person name="Fung C.S."/>
            <person name="Xiao X."/>
            <person name="Malainual N."/>
            <person name="Hou J."/>
            <person name="Wang L."/>
            <person name="Wang M."/>
            <person name="Yang K.Y."/>
            <person name="Cui Y."/>
            <person name="Leung E.L."/>
            <person name="Nong W."/>
            <person name="Shin S.K."/>
            <person name="Au S.W."/>
            <person name="Jeong K.Y."/>
            <person name="Chew F.T."/>
            <person name="Hui J.H."/>
            <person name="Leung T.F."/>
            <person name="Tungtrongchitr A."/>
            <person name="Zhong N."/>
            <person name="Liu Z."/>
            <person name="Tsui S.K."/>
        </authorList>
    </citation>
    <scope>NUCLEOTIDE SEQUENCE [LARGE SCALE GENOMIC DNA]</scope>
    <source>
        <strain evidence="1">Derp</strain>
    </source>
</reference>